<comment type="caution">
    <text evidence="12">The sequence shown here is derived from an EMBL/GenBank/DDBJ whole genome shotgun (WGS) entry which is preliminary data.</text>
</comment>
<evidence type="ECO:0000256" key="10">
    <source>
        <dbReference type="PIRSR" id="PIRSR016262-3"/>
    </source>
</evidence>
<dbReference type="InterPro" id="IPR045864">
    <property type="entry name" value="aa-tRNA-synth_II/BPL/LPL"/>
</dbReference>
<keyword evidence="2 6" id="KW-0963">Cytoplasm</keyword>
<organism evidence="12 13">
    <name type="scientific">Hymenobacter lapidiphilus</name>
    <dbReference type="NCBI Taxonomy" id="2608003"/>
    <lineage>
        <taxon>Bacteria</taxon>
        <taxon>Pseudomonadati</taxon>
        <taxon>Bacteroidota</taxon>
        <taxon>Cytophagia</taxon>
        <taxon>Cytophagales</taxon>
        <taxon>Hymenobacteraceae</taxon>
        <taxon>Hymenobacter</taxon>
    </lineage>
</organism>
<keyword evidence="3 6" id="KW-0808">Transferase</keyword>
<dbReference type="EC" id="2.3.1.181" evidence="6 7"/>
<evidence type="ECO:0000256" key="6">
    <source>
        <dbReference type="HAMAP-Rule" id="MF_00013"/>
    </source>
</evidence>
<feature type="active site" description="Acyl-thioester intermediate" evidence="6 8">
    <location>
        <position position="226"/>
    </location>
</feature>
<dbReference type="GO" id="GO:0033819">
    <property type="term" value="F:lipoyl(octanoyl) transferase activity"/>
    <property type="evidence" value="ECO:0007669"/>
    <property type="project" value="UniProtKB-EC"/>
</dbReference>
<name>A0A7Y7U516_9BACT</name>
<accession>A0A7Y7U516</accession>
<dbReference type="PIRSF" id="PIRSF016262">
    <property type="entry name" value="LPLase"/>
    <property type="match status" value="1"/>
</dbReference>
<evidence type="ECO:0000256" key="1">
    <source>
        <dbReference type="ARBA" id="ARBA00004821"/>
    </source>
</evidence>
<comment type="subcellular location">
    <subcellularLocation>
        <location evidence="6">Cytoplasm</location>
    </subcellularLocation>
</comment>
<comment type="miscellaneous">
    <text evidence="6">In the reaction, the free carboxyl group of octanoic acid is attached via an amide linkage to the epsilon-amino group of a specific lysine residue of lipoyl domains of lipoate-dependent enzymes.</text>
</comment>
<dbReference type="Pfam" id="PF21948">
    <property type="entry name" value="LplA-B_cat"/>
    <property type="match status" value="1"/>
</dbReference>
<keyword evidence="4 6" id="KW-0012">Acyltransferase</keyword>
<gene>
    <name evidence="6 12" type="primary">lipB</name>
    <name evidence="12" type="ORF">HW554_06510</name>
</gene>
<dbReference type="NCBIfam" id="TIGR00214">
    <property type="entry name" value="lipB"/>
    <property type="match status" value="1"/>
</dbReference>
<dbReference type="InterPro" id="IPR020605">
    <property type="entry name" value="Octanoyltransferase_CS"/>
</dbReference>
<keyword evidence="13" id="KW-1185">Reference proteome</keyword>
<dbReference type="SUPFAM" id="SSF55681">
    <property type="entry name" value="Class II aaRS and biotin synthetases"/>
    <property type="match status" value="1"/>
</dbReference>
<proteinExistence type="inferred from homology"/>
<dbReference type="RefSeq" id="WP_176907772.1">
    <property type="nucleotide sequence ID" value="NZ_JABKAU010000009.1"/>
</dbReference>
<dbReference type="EMBL" id="JABKAU010000009">
    <property type="protein sequence ID" value="NVO30852.1"/>
    <property type="molecule type" value="Genomic_DNA"/>
</dbReference>
<evidence type="ECO:0000256" key="7">
    <source>
        <dbReference type="PIRNR" id="PIRNR016262"/>
    </source>
</evidence>
<evidence type="ECO:0000259" key="11">
    <source>
        <dbReference type="PROSITE" id="PS51733"/>
    </source>
</evidence>
<comment type="function">
    <text evidence="5 6 7">Catalyzes the transfer of endogenously produced octanoic acid from octanoyl-acyl-carrier-protein onto the lipoyl domains of lipoate-dependent enzymes. Lipoyl-ACP can also act as a substrate although octanoyl-ACP is likely to be the physiological substrate.</text>
</comment>
<dbReference type="FunFam" id="3.30.930.10:FF:000035">
    <property type="entry name" value="Putative lipoyltransferase 2, mitochondrial"/>
    <property type="match status" value="1"/>
</dbReference>
<protein>
    <recommendedName>
        <fullName evidence="6 7">Octanoyltransferase</fullName>
        <ecNumber evidence="6 7">2.3.1.181</ecNumber>
    </recommendedName>
    <alternativeName>
        <fullName evidence="6">Lipoate-protein ligase B</fullName>
    </alternativeName>
    <alternativeName>
        <fullName evidence="6">Lipoyl/octanoyl transferase</fullName>
    </alternativeName>
    <alternativeName>
        <fullName evidence="6">Octanoyl-[acyl-carrier-protein]-protein N-octanoyltransferase</fullName>
    </alternativeName>
</protein>
<feature type="site" description="Lowers pKa of active site Cys" evidence="6 10">
    <location>
        <position position="192"/>
    </location>
</feature>
<feature type="binding site" evidence="6 9">
    <location>
        <begin position="195"/>
        <end position="197"/>
    </location>
    <ligand>
        <name>substrate</name>
    </ligand>
</feature>
<dbReference type="GO" id="GO:0009249">
    <property type="term" value="P:protein lipoylation"/>
    <property type="evidence" value="ECO:0007669"/>
    <property type="project" value="InterPro"/>
</dbReference>
<dbReference type="NCBIfam" id="NF010925">
    <property type="entry name" value="PRK14345.1"/>
    <property type="match status" value="1"/>
</dbReference>
<evidence type="ECO:0000313" key="12">
    <source>
        <dbReference type="EMBL" id="NVO30852.1"/>
    </source>
</evidence>
<evidence type="ECO:0000256" key="5">
    <source>
        <dbReference type="ARBA" id="ARBA00024732"/>
    </source>
</evidence>
<evidence type="ECO:0000256" key="3">
    <source>
        <dbReference type="ARBA" id="ARBA00022679"/>
    </source>
</evidence>
<evidence type="ECO:0000256" key="8">
    <source>
        <dbReference type="PIRSR" id="PIRSR016262-1"/>
    </source>
</evidence>
<dbReference type="UniPathway" id="UPA00538">
    <property type="reaction ID" value="UER00592"/>
</dbReference>
<dbReference type="PANTHER" id="PTHR10993:SF12">
    <property type="entry name" value="OCTANOYLTRANSFERASE"/>
    <property type="match status" value="1"/>
</dbReference>
<evidence type="ECO:0000256" key="2">
    <source>
        <dbReference type="ARBA" id="ARBA00022490"/>
    </source>
</evidence>
<reference evidence="12 13" key="1">
    <citation type="submission" date="2020-05" db="EMBL/GenBank/DDBJ databases">
        <title>Hymenobacter terrestris sp. nov. and Hymenobacter lapidiphilus sp. nov., isolated from regoliths in Antarctica.</title>
        <authorList>
            <person name="Sedlacek I."/>
            <person name="Pantucek R."/>
            <person name="Zeman M."/>
            <person name="Holochova P."/>
            <person name="Kralova S."/>
            <person name="Stankova E."/>
            <person name="Sedo O."/>
            <person name="Micenkova L."/>
            <person name="Svec P."/>
            <person name="Gupta V."/>
            <person name="Sood U."/>
            <person name="Korpole U.S."/>
            <person name="Lal R."/>
        </authorList>
    </citation>
    <scope>NUCLEOTIDE SEQUENCE [LARGE SCALE GENOMIC DNA]</scope>
    <source>
        <strain evidence="12 13">P5342</strain>
    </source>
</reference>
<evidence type="ECO:0000313" key="13">
    <source>
        <dbReference type="Proteomes" id="UP000565521"/>
    </source>
</evidence>
<feature type="binding site" evidence="6 9">
    <location>
        <begin position="121"/>
        <end position="128"/>
    </location>
    <ligand>
        <name>substrate</name>
    </ligand>
</feature>
<dbReference type="PROSITE" id="PS01313">
    <property type="entry name" value="LIPB"/>
    <property type="match status" value="1"/>
</dbReference>
<comment type="catalytic activity">
    <reaction evidence="6 7">
        <text>octanoyl-[ACP] + L-lysyl-[protein] = N(6)-octanoyl-L-lysyl-[protein] + holo-[ACP] + H(+)</text>
        <dbReference type="Rhea" id="RHEA:17665"/>
        <dbReference type="Rhea" id="RHEA-COMP:9636"/>
        <dbReference type="Rhea" id="RHEA-COMP:9685"/>
        <dbReference type="Rhea" id="RHEA-COMP:9752"/>
        <dbReference type="Rhea" id="RHEA-COMP:9928"/>
        <dbReference type="ChEBI" id="CHEBI:15378"/>
        <dbReference type="ChEBI" id="CHEBI:29969"/>
        <dbReference type="ChEBI" id="CHEBI:64479"/>
        <dbReference type="ChEBI" id="CHEBI:78463"/>
        <dbReference type="ChEBI" id="CHEBI:78809"/>
        <dbReference type="EC" id="2.3.1.181"/>
    </reaction>
</comment>
<dbReference type="InterPro" id="IPR004143">
    <property type="entry name" value="BPL_LPL_catalytic"/>
</dbReference>
<evidence type="ECO:0000256" key="9">
    <source>
        <dbReference type="PIRSR" id="PIRSR016262-2"/>
    </source>
</evidence>
<feature type="binding site" evidence="6 9">
    <location>
        <begin position="208"/>
        <end position="210"/>
    </location>
    <ligand>
        <name>substrate</name>
    </ligand>
</feature>
<dbReference type="PROSITE" id="PS51733">
    <property type="entry name" value="BPL_LPL_CATALYTIC"/>
    <property type="match status" value="1"/>
</dbReference>
<dbReference type="GO" id="GO:0005737">
    <property type="term" value="C:cytoplasm"/>
    <property type="evidence" value="ECO:0007669"/>
    <property type="project" value="UniProtKB-SubCell"/>
</dbReference>
<dbReference type="InterPro" id="IPR000544">
    <property type="entry name" value="Octanoyltransferase"/>
</dbReference>
<dbReference type="Gene3D" id="3.30.930.10">
    <property type="entry name" value="Bira Bifunctional Protein, Domain 2"/>
    <property type="match status" value="1"/>
</dbReference>
<evidence type="ECO:0000256" key="4">
    <source>
        <dbReference type="ARBA" id="ARBA00023315"/>
    </source>
</evidence>
<dbReference type="Proteomes" id="UP000565521">
    <property type="component" value="Unassembled WGS sequence"/>
</dbReference>
<dbReference type="CDD" id="cd16444">
    <property type="entry name" value="LipB"/>
    <property type="match status" value="1"/>
</dbReference>
<comment type="pathway">
    <text evidence="1 6 7">Protein modification; protein lipoylation via endogenous pathway; protein N(6)-(lipoyl)lysine from octanoyl-[acyl-carrier-protein]: step 1/2.</text>
</comment>
<sequence length="270" mass="29104">MTTIFSTCAIPATAPETPPATGAAPASAGQSHQVLVRRLGMVDYAPTWELQEQLLAETLALKTQNRLAAEAGQQVVATLNHLLLCEHPPVYTLGKSGKPEHLLLDDAGLAAHGATFHRINRGGDITFHGPGQLVGYPIFDLDNFFTDIHRYLRLLEEAVILTLADYGVRAGRIAGLTGVWLDFEEGAPNPRKICALGVKCSRWVTMHGFALNVNTDLSYFGHIVPCGITDKAVTSLENELGHAVPVSEVQERLLPHLATLFAADLISQSS</sequence>
<comment type="similarity">
    <text evidence="6 7">Belongs to the LipB family.</text>
</comment>
<feature type="domain" description="BPL/LPL catalytic" evidence="11">
    <location>
        <begin position="76"/>
        <end position="265"/>
    </location>
</feature>
<dbReference type="PANTHER" id="PTHR10993">
    <property type="entry name" value="OCTANOYLTRANSFERASE"/>
    <property type="match status" value="1"/>
</dbReference>
<dbReference type="AlphaFoldDB" id="A0A7Y7U516"/>
<dbReference type="HAMAP" id="MF_00013">
    <property type="entry name" value="LipB"/>
    <property type="match status" value="1"/>
</dbReference>